<dbReference type="EMBL" id="JAROKS010000024">
    <property type="protein sequence ID" value="KAK1786915.1"/>
    <property type="molecule type" value="Genomic_DNA"/>
</dbReference>
<dbReference type="Proteomes" id="UP001239994">
    <property type="component" value="Unassembled WGS sequence"/>
</dbReference>
<comment type="similarity">
    <text evidence="3">Belongs to the CENP-L/IML3 family.</text>
</comment>
<evidence type="ECO:0000313" key="9">
    <source>
        <dbReference type="Proteomes" id="UP001239994"/>
    </source>
</evidence>
<dbReference type="GO" id="GO:0000775">
    <property type="term" value="C:chromosome, centromeric region"/>
    <property type="evidence" value="ECO:0007669"/>
    <property type="project" value="UniProtKB-SubCell"/>
</dbReference>
<keyword evidence="9" id="KW-1185">Reference proteome</keyword>
<evidence type="ECO:0000256" key="1">
    <source>
        <dbReference type="ARBA" id="ARBA00004123"/>
    </source>
</evidence>
<proteinExistence type="inferred from homology"/>
<sequence length="413" mass="45988">MEHVAPRHSWENSYIIDRESLQEAPADAGAVVLPLCMMGKRDVQILACLARGCRRSWKRAAGVVVLASAAASSANRPVRPRSRSYGRSCVEPPSLFWQTPGRLTALGQRTPTVRGAAKAYNITNKVDPEQVALLVQNEWKLSYVTPLYRFQYTKLKLYSRHLAAFILAEKQQGVAVEVGMEAGFRVTFSAVFGLAEKEEDAETVFIQIYSKPMFAADTPKMVWRGWLTCVNGDPEYLRSLPPDFVSLPLFCSNGSEYLTARVKSWFGRTFDCSFGSLCLSSATLNWLAALWTGCHPTCDIGYLKLYWSMPTQPTLEVEYTVNPHDAWELWNSICAQDGAEDMVSVEEVQRFMAGLETHLFRHFKIYLSAGSLVKVSTALGSAHQDGKIKIGSSDYITTLLTLLTECALLKTPV</sequence>
<evidence type="ECO:0000256" key="5">
    <source>
        <dbReference type="ARBA" id="ARBA00022454"/>
    </source>
</evidence>
<dbReference type="Pfam" id="PF13092">
    <property type="entry name" value="CENP-L"/>
    <property type="match status" value="1"/>
</dbReference>
<reference evidence="8" key="1">
    <citation type="submission" date="2023-03" db="EMBL/GenBank/DDBJ databases">
        <title>Electrophorus voltai genome.</title>
        <authorList>
            <person name="Bian C."/>
        </authorList>
    </citation>
    <scope>NUCLEOTIDE SEQUENCE</scope>
    <source>
        <strain evidence="8">CB-2022</strain>
        <tissue evidence="8">Muscle</tissue>
    </source>
</reference>
<dbReference type="InterPro" id="IPR025204">
    <property type="entry name" value="CENP-L"/>
</dbReference>
<evidence type="ECO:0000256" key="3">
    <source>
        <dbReference type="ARBA" id="ARBA00011060"/>
    </source>
</evidence>
<dbReference type="AlphaFoldDB" id="A0AAD9DLF9"/>
<evidence type="ECO:0000256" key="4">
    <source>
        <dbReference type="ARBA" id="ARBA00016380"/>
    </source>
</evidence>
<protein>
    <recommendedName>
        <fullName evidence="4">Centromere protein L</fullName>
    </recommendedName>
</protein>
<comment type="caution">
    <text evidence="8">The sequence shown here is derived from an EMBL/GenBank/DDBJ whole genome shotgun (WGS) entry which is preliminary data.</text>
</comment>
<keyword evidence="5" id="KW-0158">Chromosome</keyword>
<evidence type="ECO:0000256" key="7">
    <source>
        <dbReference type="ARBA" id="ARBA00023328"/>
    </source>
</evidence>
<evidence type="ECO:0000256" key="6">
    <source>
        <dbReference type="ARBA" id="ARBA00023242"/>
    </source>
</evidence>
<organism evidence="8 9">
    <name type="scientific">Electrophorus voltai</name>
    <dbReference type="NCBI Taxonomy" id="2609070"/>
    <lineage>
        <taxon>Eukaryota</taxon>
        <taxon>Metazoa</taxon>
        <taxon>Chordata</taxon>
        <taxon>Craniata</taxon>
        <taxon>Vertebrata</taxon>
        <taxon>Euteleostomi</taxon>
        <taxon>Actinopterygii</taxon>
        <taxon>Neopterygii</taxon>
        <taxon>Teleostei</taxon>
        <taxon>Ostariophysi</taxon>
        <taxon>Gymnotiformes</taxon>
        <taxon>Gymnotoidei</taxon>
        <taxon>Gymnotidae</taxon>
        <taxon>Electrophorus</taxon>
    </lineage>
</organism>
<name>A0AAD9DLF9_9TELE</name>
<accession>A0AAD9DLF9</accession>
<evidence type="ECO:0000313" key="8">
    <source>
        <dbReference type="EMBL" id="KAK1786915.1"/>
    </source>
</evidence>
<dbReference type="PANTHER" id="PTHR31740:SF2">
    <property type="entry name" value="CENTROMERE PROTEIN L"/>
    <property type="match status" value="1"/>
</dbReference>
<dbReference type="GO" id="GO:0005634">
    <property type="term" value="C:nucleus"/>
    <property type="evidence" value="ECO:0007669"/>
    <property type="project" value="UniProtKB-SubCell"/>
</dbReference>
<evidence type="ECO:0000256" key="2">
    <source>
        <dbReference type="ARBA" id="ARBA00004584"/>
    </source>
</evidence>
<dbReference type="PANTHER" id="PTHR31740">
    <property type="entry name" value="CENTROMERE PROTEIN L"/>
    <property type="match status" value="1"/>
</dbReference>
<comment type="subcellular location">
    <subcellularLocation>
        <location evidence="2">Chromosome</location>
        <location evidence="2">Centromere</location>
    </subcellularLocation>
    <subcellularLocation>
        <location evidence="1">Nucleus</location>
    </subcellularLocation>
</comment>
<gene>
    <name evidence="8" type="ORF">P4O66_017015</name>
</gene>
<keyword evidence="7" id="KW-0137">Centromere</keyword>
<keyword evidence="6" id="KW-0539">Nucleus</keyword>